<dbReference type="Proteomes" id="UP000076154">
    <property type="component" value="Unassembled WGS sequence"/>
</dbReference>
<protein>
    <submittedName>
        <fullName evidence="2">Uncharacterized protein</fullName>
    </submittedName>
</protein>
<organism evidence="2 3">
    <name type="scientific">Hypsizygus marmoreus</name>
    <name type="common">White beech mushroom</name>
    <name type="synonym">Agaricus marmoreus</name>
    <dbReference type="NCBI Taxonomy" id="39966"/>
    <lineage>
        <taxon>Eukaryota</taxon>
        <taxon>Fungi</taxon>
        <taxon>Dikarya</taxon>
        <taxon>Basidiomycota</taxon>
        <taxon>Agaricomycotina</taxon>
        <taxon>Agaricomycetes</taxon>
        <taxon>Agaricomycetidae</taxon>
        <taxon>Agaricales</taxon>
        <taxon>Tricholomatineae</taxon>
        <taxon>Lyophyllaceae</taxon>
        <taxon>Hypsizygus</taxon>
    </lineage>
</organism>
<gene>
    <name evidence="2" type="ORF">Hypma_013622</name>
</gene>
<feature type="compositionally biased region" description="Basic and acidic residues" evidence="1">
    <location>
        <begin position="140"/>
        <end position="154"/>
    </location>
</feature>
<dbReference type="PANTHER" id="PTHR40462">
    <property type="entry name" value="CHROMOSOME 1, WHOLE GENOME SHOTGUN SEQUENCE"/>
    <property type="match status" value="1"/>
</dbReference>
<proteinExistence type="predicted"/>
<feature type="compositionally biased region" description="Basic and acidic residues" evidence="1">
    <location>
        <begin position="1"/>
        <end position="16"/>
    </location>
</feature>
<accession>A0A369JC70</accession>
<sequence>MDFLKKLNLNDDKADTPADTTSASPPAHDKRSGGGLFEGFTHATEEIHPPTNQSQSTVAPPAHESESIIDKLSDVLYKPHYQEATPSPVAAPALKEEDRGGLLGKISSVLNEGKHESAPASSPPKDEGLLGMISGAFAGDGEKPVPVEKKDEGLFGKIGGVLGHGGHREEPAKPQSFGDKIHSALGGGTAGEEKEGGFDKAIDFVQEHVFGAGPQDNESAFEQLKDKQIAETIKDQFRKVTGHESAASSKK</sequence>
<evidence type="ECO:0000313" key="2">
    <source>
        <dbReference type="EMBL" id="RDB19478.1"/>
    </source>
</evidence>
<comment type="caution">
    <text evidence="2">The sequence shown here is derived from an EMBL/GenBank/DDBJ whole genome shotgun (WGS) entry which is preliminary data.</text>
</comment>
<dbReference type="EMBL" id="LUEZ02000080">
    <property type="protein sequence ID" value="RDB19478.1"/>
    <property type="molecule type" value="Genomic_DNA"/>
</dbReference>
<evidence type="ECO:0000313" key="3">
    <source>
        <dbReference type="Proteomes" id="UP000076154"/>
    </source>
</evidence>
<dbReference type="InParanoid" id="A0A369JC70"/>
<reference evidence="2" key="1">
    <citation type="submission" date="2018-04" db="EMBL/GenBank/DDBJ databases">
        <title>Whole genome sequencing of Hypsizygus marmoreus.</title>
        <authorList>
            <person name="Choi I.-G."/>
            <person name="Min B."/>
            <person name="Kim J.-G."/>
            <person name="Kim S."/>
            <person name="Oh Y.-L."/>
            <person name="Kong W.-S."/>
            <person name="Park H."/>
            <person name="Jeong J."/>
            <person name="Song E.-S."/>
        </authorList>
    </citation>
    <scope>NUCLEOTIDE SEQUENCE [LARGE SCALE GENOMIC DNA]</scope>
    <source>
        <strain evidence="2">51987-8</strain>
    </source>
</reference>
<name>A0A369JC70_HYPMA</name>
<dbReference type="AlphaFoldDB" id="A0A369JC70"/>
<dbReference type="OrthoDB" id="3050608at2759"/>
<dbReference type="PANTHER" id="PTHR40462:SF1">
    <property type="entry name" value="EXPRESSED PROTEIN"/>
    <property type="match status" value="1"/>
</dbReference>
<feature type="region of interest" description="Disordered" evidence="1">
    <location>
        <begin position="110"/>
        <end position="195"/>
    </location>
</feature>
<evidence type="ECO:0000256" key="1">
    <source>
        <dbReference type="SAM" id="MobiDB-lite"/>
    </source>
</evidence>
<feature type="region of interest" description="Disordered" evidence="1">
    <location>
        <begin position="1"/>
        <end position="65"/>
    </location>
</feature>
<keyword evidence="3" id="KW-1185">Reference proteome</keyword>